<keyword evidence="1" id="KW-0378">Hydrolase</keyword>
<dbReference type="PRINTS" id="PR00413">
    <property type="entry name" value="HADHALOGNASE"/>
</dbReference>
<sequence length="224" mass="24690">MSDTRPISTASLKYDAVLFDLLTALLDSWTIWGEVAGNPDVGRRWRDEYLKITYNEGPYRPYESLVAEAAEAQGLDRVLADQLAARWNEIQPWDEAPDVLRQLSSAGLKIGVVTNCSERLGRVAADQLKVPLDVVITAETAGAYKPRPEPYALAIQHLGVPEERVLFVAGSRYDIPGACRLGMPVWWHNRVHMDLGDLPAPLAEHDHLTPLVGDVLSGTLSPIS</sequence>
<dbReference type="InterPro" id="IPR023214">
    <property type="entry name" value="HAD_sf"/>
</dbReference>
<dbReference type="PANTHER" id="PTHR43316">
    <property type="entry name" value="HYDROLASE, HALOACID DELAHOGENASE-RELATED"/>
    <property type="match status" value="1"/>
</dbReference>
<dbReference type="NCBIfam" id="TIGR01493">
    <property type="entry name" value="HAD-SF-IA-v2"/>
    <property type="match status" value="1"/>
</dbReference>
<protein>
    <submittedName>
        <fullName evidence="2">Haloacid dehalogenase</fullName>
    </submittedName>
</protein>
<organism evidence="2 3">
    <name type="scientific">Rhodococcus opacus</name>
    <name type="common">Nocardia opaca</name>
    <dbReference type="NCBI Taxonomy" id="37919"/>
    <lineage>
        <taxon>Bacteria</taxon>
        <taxon>Bacillati</taxon>
        <taxon>Actinomycetota</taxon>
        <taxon>Actinomycetes</taxon>
        <taxon>Mycobacteriales</taxon>
        <taxon>Nocardiaceae</taxon>
        <taxon>Rhodococcus</taxon>
    </lineage>
</organism>
<dbReference type="Proteomes" id="UP000239290">
    <property type="component" value="Unassembled WGS sequence"/>
</dbReference>
<dbReference type="PANTHER" id="PTHR43316:SF3">
    <property type="entry name" value="HALOACID DEHALOGENASE, TYPE II (AFU_ORTHOLOGUE AFUA_2G07750)-RELATED"/>
    <property type="match status" value="1"/>
</dbReference>
<dbReference type="Gene3D" id="3.40.50.1000">
    <property type="entry name" value="HAD superfamily/HAD-like"/>
    <property type="match status" value="1"/>
</dbReference>
<dbReference type="InterPro" id="IPR006439">
    <property type="entry name" value="HAD-SF_hydro_IA"/>
</dbReference>
<evidence type="ECO:0000313" key="3">
    <source>
        <dbReference type="Proteomes" id="UP000239290"/>
    </source>
</evidence>
<comment type="caution">
    <text evidence="2">The sequence shown here is derived from an EMBL/GenBank/DDBJ whole genome shotgun (WGS) entry which is preliminary data.</text>
</comment>
<dbReference type="SUPFAM" id="SSF56784">
    <property type="entry name" value="HAD-like"/>
    <property type="match status" value="1"/>
</dbReference>
<dbReference type="InterPro" id="IPR036412">
    <property type="entry name" value="HAD-like_sf"/>
</dbReference>
<name>A0A2S8J706_RHOOP</name>
<reference evidence="3" key="1">
    <citation type="submission" date="2018-02" db="EMBL/GenBank/DDBJ databases">
        <title>Draft genome sequencing of Rhodococcus opacus KU647198.</title>
        <authorList>
            <person name="Zheng B.-X."/>
        </authorList>
    </citation>
    <scope>NUCLEOTIDE SEQUENCE [LARGE SCALE GENOMIC DNA]</scope>
    <source>
        <strain evidence="3">04-OD7</strain>
    </source>
</reference>
<dbReference type="AlphaFoldDB" id="A0A2S8J706"/>
<dbReference type="InterPro" id="IPR051540">
    <property type="entry name" value="S-2-haloacid_dehalogenase"/>
</dbReference>
<dbReference type="NCBIfam" id="TIGR01549">
    <property type="entry name" value="HAD-SF-IA-v1"/>
    <property type="match status" value="1"/>
</dbReference>
<dbReference type="InterPro" id="IPR023198">
    <property type="entry name" value="PGP-like_dom2"/>
</dbReference>
<evidence type="ECO:0000256" key="1">
    <source>
        <dbReference type="ARBA" id="ARBA00022801"/>
    </source>
</evidence>
<dbReference type="Pfam" id="PF00702">
    <property type="entry name" value="Hydrolase"/>
    <property type="match status" value="1"/>
</dbReference>
<dbReference type="Gene3D" id="1.10.150.240">
    <property type="entry name" value="Putative phosphatase, domain 2"/>
    <property type="match status" value="1"/>
</dbReference>
<evidence type="ECO:0000313" key="2">
    <source>
        <dbReference type="EMBL" id="PQP22757.1"/>
    </source>
</evidence>
<gene>
    <name evidence="2" type="ORF">C5613_22050</name>
</gene>
<proteinExistence type="predicted"/>
<dbReference type="EMBL" id="PUIO01000028">
    <property type="protein sequence ID" value="PQP22757.1"/>
    <property type="molecule type" value="Genomic_DNA"/>
</dbReference>
<dbReference type="GO" id="GO:0016787">
    <property type="term" value="F:hydrolase activity"/>
    <property type="evidence" value="ECO:0007669"/>
    <property type="project" value="UniProtKB-KW"/>
</dbReference>
<accession>A0A2S8J706</accession>
<dbReference type="RefSeq" id="WP_105417581.1">
    <property type="nucleotide sequence ID" value="NZ_PUIO01000028.1"/>
</dbReference>